<feature type="binding site" evidence="1">
    <location>
        <position position="192"/>
    </location>
    <ligand>
        <name>[4Fe-4S] cluster</name>
        <dbReference type="ChEBI" id="CHEBI:49883"/>
    </ligand>
</feature>
<evidence type="ECO:0000313" key="2">
    <source>
        <dbReference type="EMBL" id="RJG09385.1"/>
    </source>
</evidence>
<reference evidence="2 3" key="1">
    <citation type="submission" date="2018-09" db="EMBL/GenBank/DDBJ databases">
        <authorList>
            <person name="Zhu H."/>
        </authorList>
    </citation>
    <scope>NUCLEOTIDE SEQUENCE [LARGE SCALE GENOMIC DNA]</scope>
    <source>
        <strain evidence="2 3">K1S02-61</strain>
    </source>
</reference>
<dbReference type="GO" id="GO:0006744">
    <property type="term" value="P:ubiquinone biosynthetic process"/>
    <property type="evidence" value="ECO:0007669"/>
    <property type="project" value="UniProtKB-UniRule"/>
</dbReference>
<feature type="binding site" evidence="1">
    <location>
        <position position="175"/>
    </location>
    <ligand>
        <name>[4Fe-4S] cluster</name>
        <dbReference type="ChEBI" id="CHEBI:49883"/>
    </ligand>
</feature>
<sequence>MLKLALGPILTYWPRETVFEFYQEVAGGPADIVYLGETVCSRRHELRLSDWLDIADLLAESGKQAVLSTQALIESGSELGTMRKIMSNGRFLVEANDFGAIHALPGGTPFVAGPHLNLYNGPSLAMMAELGAVRWTLPLEMGRAQLSHVLQDGPAQMETEIFAHGRMPLAFSARCFTARYRNLPKDDCQFSCLEHPDGLLLRTRAHEPFLVLNGTQTQSAGVHCLIGEFDQLAAAGVDVLRISPQSKDTARVLDLYDEVRRGTLAPAQARMRIAPLLPGEACNGYWYGMPGMTQQEAA</sequence>
<comment type="function">
    <text evidence="1">Required for O(2)-independent ubiquinone (coenzyme Q) biosynthesis. Together with UbiU, is essential for the C6-hydroxylation reaction in the oxygen-independent ubiquinone biosynthesis pathway.</text>
</comment>
<keyword evidence="1" id="KW-0004">4Fe-4S</keyword>
<comment type="caution">
    <text evidence="2">The sequence shown here is derived from an EMBL/GenBank/DDBJ whole genome shotgun (WGS) entry which is preliminary data.</text>
</comment>
<dbReference type="Proteomes" id="UP000284006">
    <property type="component" value="Unassembled WGS sequence"/>
</dbReference>
<keyword evidence="3" id="KW-1185">Reference proteome</keyword>
<keyword evidence="1" id="KW-0411">Iron-sulfur</keyword>
<comment type="pathway">
    <text evidence="1">Cofactor biosynthesis; ubiquinone biosynthesis.</text>
</comment>
<comment type="subunit">
    <text evidence="1">Forms a heterodimer with UbiU.</text>
</comment>
<comment type="similarity">
    <text evidence="1">Belongs to the peptidase U32 family. UbiV subfamily.</text>
</comment>
<dbReference type="HAMAP" id="MF_02233">
    <property type="entry name" value="UbiV"/>
    <property type="match status" value="1"/>
</dbReference>
<dbReference type="GO" id="GO:0046872">
    <property type="term" value="F:metal ion binding"/>
    <property type="evidence" value="ECO:0007669"/>
    <property type="project" value="UniProtKB-KW"/>
</dbReference>
<dbReference type="OrthoDB" id="8523349at2"/>
<evidence type="ECO:0000256" key="1">
    <source>
        <dbReference type="HAMAP-Rule" id="MF_02233"/>
    </source>
</evidence>
<name>A0A418XA59_9BURK</name>
<dbReference type="UniPathway" id="UPA00232"/>
<dbReference type="InterPro" id="IPR001539">
    <property type="entry name" value="Peptidase_U32"/>
</dbReference>
<dbReference type="AlphaFoldDB" id="A0A418XA59"/>
<proteinExistence type="inferred from homology"/>
<keyword evidence="1" id="KW-0479">Metal-binding</keyword>
<dbReference type="InterPro" id="IPR043693">
    <property type="entry name" value="UbiV"/>
</dbReference>
<organism evidence="2 3">
    <name type="scientific">Massilia cavernae</name>
    <dbReference type="NCBI Taxonomy" id="2320864"/>
    <lineage>
        <taxon>Bacteria</taxon>
        <taxon>Pseudomonadati</taxon>
        <taxon>Pseudomonadota</taxon>
        <taxon>Betaproteobacteria</taxon>
        <taxon>Burkholderiales</taxon>
        <taxon>Oxalobacteraceae</taxon>
        <taxon>Telluria group</taxon>
        <taxon>Massilia</taxon>
    </lineage>
</organism>
<feature type="binding site" evidence="1">
    <location>
        <position position="40"/>
    </location>
    <ligand>
        <name>[4Fe-4S] cluster</name>
        <dbReference type="ChEBI" id="CHEBI:49883"/>
    </ligand>
</feature>
<dbReference type="Pfam" id="PF01136">
    <property type="entry name" value="Peptidase_U32"/>
    <property type="match status" value="1"/>
</dbReference>
<dbReference type="RefSeq" id="WP_119812968.1">
    <property type="nucleotide sequence ID" value="NZ_QYUP01000176.1"/>
</dbReference>
<accession>A0A418XA59</accession>
<dbReference type="NCBIfam" id="NF011991">
    <property type="entry name" value="PRK15447.1"/>
    <property type="match status" value="1"/>
</dbReference>
<gene>
    <name evidence="1" type="primary">ubiV</name>
    <name evidence="2" type="ORF">D3872_23085</name>
</gene>
<dbReference type="EMBL" id="QYUP01000176">
    <property type="protein sequence ID" value="RJG09385.1"/>
    <property type="molecule type" value="Genomic_DNA"/>
</dbReference>
<comment type="cofactor">
    <cofactor evidence="1">
        <name>[4Fe-4S] cluster</name>
        <dbReference type="ChEBI" id="CHEBI:49883"/>
    </cofactor>
</comment>
<dbReference type="PANTHER" id="PTHR30217:SF11">
    <property type="entry name" value="UBIQUINONE BIOSYNTHESIS PROTEIN UBIV"/>
    <property type="match status" value="1"/>
</dbReference>
<protein>
    <recommendedName>
        <fullName evidence="1">Ubiquinone biosynthesis protein UbiV</fullName>
    </recommendedName>
</protein>
<keyword evidence="1" id="KW-0831">Ubiquinone biosynthesis</keyword>
<evidence type="ECO:0000313" key="3">
    <source>
        <dbReference type="Proteomes" id="UP000284006"/>
    </source>
</evidence>
<dbReference type="InterPro" id="IPR051454">
    <property type="entry name" value="RNA/ubiquinone_mod_enzymes"/>
</dbReference>
<feature type="binding site" evidence="1">
    <location>
        <position position="188"/>
    </location>
    <ligand>
        <name>[4Fe-4S] cluster</name>
        <dbReference type="ChEBI" id="CHEBI:49883"/>
    </ligand>
</feature>
<keyword evidence="1" id="KW-0408">Iron</keyword>
<dbReference type="GO" id="GO:0051539">
    <property type="term" value="F:4 iron, 4 sulfur cluster binding"/>
    <property type="evidence" value="ECO:0007669"/>
    <property type="project" value="UniProtKB-UniRule"/>
</dbReference>
<dbReference type="PANTHER" id="PTHR30217">
    <property type="entry name" value="PEPTIDASE U32 FAMILY"/>
    <property type="match status" value="1"/>
</dbReference>